<proteinExistence type="predicted"/>
<dbReference type="Proteomes" id="UP001151760">
    <property type="component" value="Unassembled WGS sequence"/>
</dbReference>
<evidence type="ECO:0000256" key="2">
    <source>
        <dbReference type="SAM" id="Phobius"/>
    </source>
</evidence>
<reference evidence="3" key="2">
    <citation type="submission" date="2022-01" db="EMBL/GenBank/DDBJ databases">
        <authorList>
            <person name="Yamashiro T."/>
            <person name="Shiraishi A."/>
            <person name="Satake H."/>
            <person name="Nakayama K."/>
        </authorList>
    </citation>
    <scope>NUCLEOTIDE SEQUENCE</scope>
</reference>
<dbReference type="EMBL" id="BQNB010010206">
    <property type="protein sequence ID" value="GJS74115.1"/>
    <property type="molecule type" value="Genomic_DNA"/>
</dbReference>
<sequence length="192" mass="21805">WKFTFLSMGWPKYLEDTYVVFNQFQVFSYDGVHLPDSLAVTAAGIAITVFVSSVYLIQTELLRSLLMVEQKHRVELKPSKAIYVRSHTSFSQGKSSMRSSSISDMKCMRLQPKDPSQDYPKVEECGTRMSTSSPSLPTFSVEVNAGRVDDELSLASYLSSTIQYTYINRFVGSNVLWNTRISMIFLFLDVIC</sequence>
<evidence type="ECO:0000313" key="3">
    <source>
        <dbReference type="EMBL" id="GJS74115.1"/>
    </source>
</evidence>
<keyword evidence="2" id="KW-0472">Membrane</keyword>
<keyword evidence="4" id="KW-1185">Reference proteome</keyword>
<keyword evidence="2" id="KW-1133">Transmembrane helix</keyword>
<feature type="compositionally biased region" description="Basic and acidic residues" evidence="1">
    <location>
        <begin position="113"/>
        <end position="126"/>
    </location>
</feature>
<feature type="region of interest" description="Disordered" evidence="1">
    <location>
        <begin position="113"/>
        <end position="133"/>
    </location>
</feature>
<evidence type="ECO:0000313" key="4">
    <source>
        <dbReference type="Proteomes" id="UP001151760"/>
    </source>
</evidence>
<protein>
    <submittedName>
        <fullName evidence="3">Uncharacterized protein</fullName>
    </submittedName>
</protein>
<feature type="non-terminal residue" evidence="3">
    <location>
        <position position="1"/>
    </location>
</feature>
<keyword evidence="2" id="KW-0812">Transmembrane</keyword>
<feature type="transmembrane region" description="Helical" evidence="2">
    <location>
        <begin position="38"/>
        <end position="57"/>
    </location>
</feature>
<gene>
    <name evidence="3" type="ORF">Tco_0706956</name>
</gene>
<comment type="caution">
    <text evidence="3">The sequence shown here is derived from an EMBL/GenBank/DDBJ whole genome shotgun (WGS) entry which is preliminary data.</text>
</comment>
<organism evidence="3 4">
    <name type="scientific">Tanacetum coccineum</name>
    <dbReference type="NCBI Taxonomy" id="301880"/>
    <lineage>
        <taxon>Eukaryota</taxon>
        <taxon>Viridiplantae</taxon>
        <taxon>Streptophyta</taxon>
        <taxon>Embryophyta</taxon>
        <taxon>Tracheophyta</taxon>
        <taxon>Spermatophyta</taxon>
        <taxon>Magnoliopsida</taxon>
        <taxon>eudicotyledons</taxon>
        <taxon>Gunneridae</taxon>
        <taxon>Pentapetalae</taxon>
        <taxon>asterids</taxon>
        <taxon>campanulids</taxon>
        <taxon>Asterales</taxon>
        <taxon>Asteraceae</taxon>
        <taxon>Asteroideae</taxon>
        <taxon>Anthemideae</taxon>
        <taxon>Anthemidinae</taxon>
        <taxon>Tanacetum</taxon>
    </lineage>
</organism>
<accession>A0ABQ4Y8X3</accession>
<reference evidence="3" key="1">
    <citation type="journal article" date="2022" name="Int. J. Mol. Sci.">
        <title>Draft Genome of Tanacetum Coccineum: Genomic Comparison of Closely Related Tanacetum-Family Plants.</title>
        <authorList>
            <person name="Yamashiro T."/>
            <person name="Shiraishi A."/>
            <person name="Nakayama K."/>
            <person name="Satake H."/>
        </authorList>
    </citation>
    <scope>NUCLEOTIDE SEQUENCE</scope>
</reference>
<evidence type="ECO:0000256" key="1">
    <source>
        <dbReference type="SAM" id="MobiDB-lite"/>
    </source>
</evidence>
<name>A0ABQ4Y8X3_9ASTR</name>